<dbReference type="InterPro" id="IPR036388">
    <property type="entry name" value="WH-like_DNA-bd_sf"/>
</dbReference>
<keyword evidence="3" id="KW-0804">Transcription</keyword>
<dbReference type="SUPFAM" id="SSF51206">
    <property type="entry name" value="cAMP-binding domain-like"/>
    <property type="match status" value="1"/>
</dbReference>
<feature type="domain" description="HTH crp-type" evidence="4">
    <location>
        <begin position="155"/>
        <end position="229"/>
    </location>
</feature>
<dbReference type="Pfam" id="PF13545">
    <property type="entry name" value="HTH_Crp_2"/>
    <property type="match status" value="1"/>
</dbReference>
<evidence type="ECO:0000259" key="4">
    <source>
        <dbReference type="PROSITE" id="PS51063"/>
    </source>
</evidence>
<sequence length="244" mass="26264">MDEGSLDDMACESCPLGNTAWPPQSGESLEAEIERYKLGEMQLAAGACLLLEGAAAPHFYAVTRGVGFRHKSLTDGRRQVLGFVFPGDLVGVQGALLGRMQHSVDALSDVGLAAFDRGCLPRLFETSSTAGFAVAWRAAKDECIQDETLLSVGRRTALESAAYLLALLHQRACATGLAPKGRLAFPLTQQHLADTLGLSIVHTNRTLKRLSQMRLIAWQDRGCVILDEAGLLELAGWTGLDDRT</sequence>
<dbReference type="CDD" id="cd00038">
    <property type="entry name" value="CAP_ED"/>
    <property type="match status" value="1"/>
</dbReference>
<dbReference type="SUPFAM" id="SSF46785">
    <property type="entry name" value="Winged helix' DNA-binding domain"/>
    <property type="match status" value="1"/>
</dbReference>
<proteinExistence type="predicted"/>
<evidence type="ECO:0000256" key="1">
    <source>
        <dbReference type="ARBA" id="ARBA00023015"/>
    </source>
</evidence>
<dbReference type="EMBL" id="FLUO01000001">
    <property type="protein sequence ID" value="SBW09439.1"/>
    <property type="molecule type" value="Genomic_DNA"/>
</dbReference>
<dbReference type="GO" id="GO:0006355">
    <property type="term" value="P:regulation of DNA-templated transcription"/>
    <property type="evidence" value="ECO:0007669"/>
    <property type="project" value="InterPro"/>
</dbReference>
<protein>
    <submittedName>
        <fullName evidence="5">Nitrogen fixation regulation protein FixK</fullName>
    </submittedName>
</protein>
<gene>
    <name evidence="5" type="primary">fixK</name>
    <name evidence="5" type="ORF">KL86APRO_12594</name>
</gene>
<accession>A0A212KCJ5</accession>
<evidence type="ECO:0000256" key="3">
    <source>
        <dbReference type="ARBA" id="ARBA00023163"/>
    </source>
</evidence>
<reference evidence="5" key="1">
    <citation type="submission" date="2016-04" db="EMBL/GenBank/DDBJ databases">
        <authorList>
            <person name="Evans L.H."/>
            <person name="Alamgir A."/>
            <person name="Owens N."/>
            <person name="Weber N.D."/>
            <person name="Virtaneva K."/>
            <person name="Barbian K."/>
            <person name="Babar A."/>
            <person name="Rosenke K."/>
        </authorList>
    </citation>
    <scope>NUCLEOTIDE SEQUENCE</scope>
    <source>
        <strain evidence="5">86</strain>
    </source>
</reference>
<dbReference type="InterPro" id="IPR000595">
    <property type="entry name" value="cNMP-bd_dom"/>
</dbReference>
<dbReference type="Pfam" id="PF00027">
    <property type="entry name" value="cNMP_binding"/>
    <property type="match status" value="1"/>
</dbReference>
<evidence type="ECO:0000256" key="2">
    <source>
        <dbReference type="ARBA" id="ARBA00023125"/>
    </source>
</evidence>
<keyword evidence="1" id="KW-0805">Transcription regulation</keyword>
<organism evidence="5">
    <name type="scientific">uncultured Alphaproteobacteria bacterium</name>
    <dbReference type="NCBI Taxonomy" id="91750"/>
    <lineage>
        <taxon>Bacteria</taxon>
        <taxon>Pseudomonadati</taxon>
        <taxon>Pseudomonadota</taxon>
        <taxon>Alphaproteobacteria</taxon>
        <taxon>environmental samples</taxon>
    </lineage>
</organism>
<keyword evidence="2" id="KW-0238">DNA-binding</keyword>
<dbReference type="InterPro" id="IPR018490">
    <property type="entry name" value="cNMP-bd_dom_sf"/>
</dbReference>
<dbReference type="InterPro" id="IPR012318">
    <property type="entry name" value="HTH_CRP"/>
</dbReference>
<dbReference type="InterPro" id="IPR014710">
    <property type="entry name" value="RmlC-like_jellyroll"/>
</dbReference>
<dbReference type="SMART" id="SM00419">
    <property type="entry name" value="HTH_CRP"/>
    <property type="match status" value="1"/>
</dbReference>
<dbReference type="GO" id="GO:0003677">
    <property type="term" value="F:DNA binding"/>
    <property type="evidence" value="ECO:0007669"/>
    <property type="project" value="UniProtKB-KW"/>
</dbReference>
<evidence type="ECO:0000313" key="5">
    <source>
        <dbReference type="EMBL" id="SBW09439.1"/>
    </source>
</evidence>
<dbReference type="Gene3D" id="2.60.120.10">
    <property type="entry name" value="Jelly Rolls"/>
    <property type="match status" value="1"/>
</dbReference>
<name>A0A212KCJ5_9PROT</name>
<dbReference type="Gene3D" id="1.10.10.10">
    <property type="entry name" value="Winged helix-like DNA-binding domain superfamily/Winged helix DNA-binding domain"/>
    <property type="match status" value="1"/>
</dbReference>
<dbReference type="AlphaFoldDB" id="A0A212KCJ5"/>
<dbReference type="PROSITE" id="PS51063">
    <property type="entry name" value="HTH_CRP_2"/>
    <property type="match status" value="1"/>
</dbReference>
<dbReference type="InterPro" id="IPR036390">
    <property type="entry name" value="WH_DNA-bd_sf"/>
</dbReference>